<comment type="similarity">
    <text evidence="4 19">Belongs to the CobS family.</text>
</comment>
<dbReference type="Pfam" id="PF02654">
    <property type="entry name" value="CobS"/>
    <property type="match status" value="1"/>
</dbReference>
<feature type="transmembrane region" description="Helical" evidence="19">
    <location>
        <begin position="196"/>
        <end position="229"/>
    </location>
</feature>
<comment type="catalytic activity">
    <reaction evidence="17 19">
        <text>alpha-ribazole + adenosylcob(III)inamide-GDP = adenosylcob(III)alamin + GMP + H(+)</text>
        <dbReference type="Rhea" id="RHEA:16049"/>
        <dbReference type="ChEBI" id="CHEBI:10329"/>
        <dbReference type="ChEBI" id="CHEBI:15378"/>
        <dbReference type="ChEBI" id="CHEBI:18408"/>
        <dbReference type="ChEBI" id="CHEBI:58115"/>
        <dbReference type="ChEBI" id="CHEBI:60487"/>
        <dbReference type="EC" id="2.7.8.26"/>
    </reaction>
</comment>
<name>A0A9X1XJA4_9BACL</name>
<dbReference type="GO" id="GO:0051073">
    <property type="term" value="F:adenosylcobinamide-GDP ribazoletransferase activity"/>
    <property type="evidence" value="ECO:0007669"/>
    <property type="project" value="UniProtKB-UniRule"/>
</dbReference>
<evidence type="ECO:0000256" key="1">
    <source>
        <dbReference type="ARBA" id="ARBA00001946"/>
    </source>
</evidence>
<dbReference type="Proteomes" id="UP001139011">
    <property type="component" value="Unassembled WGS sequence"/>
</dbReference>
<evidence type="ECO:0000313" key="21">
    <source>
        <dbReference type="Proteomes" id="UP001139011"/>
    </source>
</evidence>
<evidence type="ECO:0000256" key="16">
    <source>
        <dbReference type="ARBA" id="ARBA00032853"/>
    </source>
</evidence>
<evidence type="ECO:0000256" key="17">
    <source>
        <dbReference type="ARBA" id="ARBA00048623"/>
    </source>
</evidence>
<evidence type="ECO:0000256" key="13">
    <source>
        <dbReference type="ARBA" id="ARBA00023136"/>
    </source>
</evidence>
<comment type="caution">
    <text evidence="20">The sequence shown here is derived from an EMBL/GenBank/DDBJ whole genome shotgun (WGS) entry which is preliminary data.</text>
</comment>
<keyword evidence="13 19" id="KW-0472">Membrane</keyword>
<reference evidence="20" key="1">
    <citation type="submission" date="2021-09" db="EMBL/GenBank/DDBJ databases">
        <title>Genome analysis of Fictibacillus sp. KIGAM418 isolated from marine sediment.</title>
        <authorList>
            <person name="Seo M.-J."/>
            <person name="Cho E.-S."/>
            <person name="Hwang C.Y."/>
        </authorList>
    </citation>
    <scope>NUCLEOTIDE SEQUENCE</scope>
    <source>
        <strain evidence="20">KIGAM418</strain>
    </source>
</reference>
<evidence type="ECO:0000256" key="7">
    <source>
        <dbReference type="ARBA" id="ARBA00022475"/>
    </source>
</evidence>
<dbReference type="EMBL" id="JAIWJX010000002">
    <property type="protein sequence ID" value="MCK6258539.1"/>
    <property type="molecule type" value="Genomic_DNA"/>
</dbReference>
<evidence type="ECO:0000256" key="6">
    <source>
        <dbReference type="ARBA" id="ARBA00015850"/>
    </source>
</evidence>
<feature type="transmembrane region" description="Helical" evidence="19">
    <location>
        <begin position="120"/>
        <end position="138"/>
    </location>
</feature>
<dbReference type="HAMAP" id="MF_00719">
    <property type="entry name" value="CobS"/>
    <property type="match status" value="1"/>
</dbReference>
<proteinExistence type="inferred from homology"/>
<feature type="transmembrane region" description="Helical" evidence="19">
    <location>
        <begin position="44"/>
        <end position="65"/>
    </location>
</feature>
<comment type="pathway">
    <text evidence="3 19">Cofactor biosynthesis; adenosylcobalamin biosynthesis; adenosylcobalamin from cob(II)yrinate a,c-diamide: step 7/7.</text>
</comment>
<evidence type="ECO:0000256" key="14">
    <source>
        <dbReference type="ARBA" id="ARBA00025228"/>
    </source>
</evidence>
<dbReference type="GO" id="GO:0008818">
    <property type="term" value="F:cobalamin 5'-phosphate synthase activity"/>
    <property type="evidence" value="ECO:0007669"/>
    <property type="project" value="UniProtKB-UniRule"/>
</dbReference>
<feature type="transmembrane region" description="Helical" evidence="19">
    <location>
        <begin position="77"/>
        <end position="96"/>
    </location>
</feature>
<dbReference type="AlphaFoldDB" id="A0A9X1XJA4"/>
<evidence type="ECO:0000256" key="12">
    <source>
        <dbReference type="ARBA" id="ARBA00022989"/>
    </source>
</evidence>
<keyword evidence="7 19" id="KW-1003">Cell membrane</keyword>
<dbReference type="PANTHER" id="PTHR34148">
    <property type="entry name" value="ADENOSYLCOBINAMIDE-GDP RIBAZOLETRANSFERASE"/>
    <property type="match status" value="1"/>
</dbReference>
<keyword evidence="9 19" id="KW-0808">Transferase</keyword>
<comment type="subcellular location">
    <subcellularLocation>
        <location evidence="2 19">Cell membrane</location>
        <topology evidence="2 19">Multi-pass membrane protein</topology>
    </subcellularLocation>
</comment>
<keyword evidence="11 19" id="KW-0460">Magnesium</keyword>
<dbReference type="NCBIfam" id="TIGR00317">
    <property type="entry name" value="cobS"/>
    <property type="match status" value="1"/>
</dbReference>
<evidence type="ECO:0000256" key="18">
    <source>
        <dbReference type="ARBA" id="ARBA00049504"/>
    </source>
</evidence>
<keyword evidence="10 19" id="KW-0812">Transmembrane</keyword>
<protein>
    <recommendedName>
        <fullName evidence="6 19">Adenosylcobinamide-GDP ribazoletransferase</fullName>
        <ecNumber evidence="5 19">2.7.8.26</ecNumber>
    </recommendedName>
    <alternativeName>
        <fullName evidence="16 19">Cobalamin synthase</fullName>
    </alternativeName>
    <alternativeName>
        <fullName evidence="15 19">Cobalamin-5'-phosphate synthase</fullName>
    </alternativeName>
</protein>
<dbReference type="GO" id="GO:0009236">
    <property type="term" value="P:cobalamin biosynthetic process"/>
    <property type="evidence" value="ECO:0007669"/>
    <property type="project" value="UniProtKB-UniRule"/>
</dbReference>
<keyword evidence="8 19" id="KW-0169">Cobalamin biosynthesis</keyword>
<evidence type="ECO:0000256" key="11">
    <source>
        <dbReference type="ARBA" id="ARBA00022842"/>
    </source>
</evidence>
<organism evidence="20 21">
    <name type="scientific">Fictibacillus marinisediminis</name>
    <dbReference type="NCBI Taxonomy" id="2878389"/>
    <lineage>
        <taxon>Bacteria</taxon>
        <taxon>Bacillati</taxon>
        <taxon>Bacillota</taxon>
        <taxon>Bacilli</taxon>
        <taxon>Bacillales</taxon>
        <taxon>Fictibacillaceae</taxon>
        <taxon>Fictibacillus</taxon>
    </lineage>
</organism>
<evidence type="ECO:0000313" key="20">
    <source>
        <dbReference type="EMBL" id="MCK6258539.1"/>
    </source>
</evidence>
<evidence type="ECO:0000256" key="15">
    <source>
        <dbReference type="ARBA" id="ARBA00032605"/>
    </source>
</evidence>
<feature type="transmembrane region" description="Helical" evidence="19">
    <location>
        <begin position="12"/>
        <end position="32"/>
    </location>
</feature>
<feature type="transmembrane region" description="Helical" evidence="19">
    <location>
        <begin position="150"/>
        <end position="176"/>
    </location>
</feature>
<dbReference type="InterPro" id="IPR003805">
    <property type="entry name" value="CobS"/>
</dbReference>
<dbReference type="PANTHER" id="PTHR34148:SF1">
    <property type="entry name" value="ADENOSYLCOBINAMIDE-GDP RIBAZOLETRANSFERASE"/>
    <property type="match status" value="1"/>
</dbReference>
<comment type="cofactor">
    <cofactor evidence="1 19">
        <name>Mg(2+)</name>
        <dbReference type="ChEBI" id="CHEBI:18420"/>
    </cofactor>
</comment>
<comment type="function">
    <text evidence="14 19">Joins adenosylcobinamide-GDP and alpha-ribazole to generate adenosylcobalamin (Ado-cobalamin). Also synthesizes adenosylcobalamin 5'-phosphate from adenosylcobinamide-GDP and alpha-ribazole 5'-phosphate.</text>
</comment>
<evidence type="ECO:0000256" key="9">
    <source>
        <dbReference type="ARBA" id="ARBA00022679"/>
    </source>
</evidence>
<keyword evidence="21" id="KW-1185">Reference proteome</keyword>
<evidence type="ECO:0000256" key="10">
    <source>
        <dbReference type="ARBA" id="ARBA00022692"/>
    </source>
</evidence>
<dbReference type="RefSeq" id="WP_248253817.1">
    <property type="nucleotide sequence ID" value="NZ_JAIWJX010000002.1"/>
</dbReference>
<evidence type="ECO:0000256" key="8">
    <source>
        <dbReference type="ARBA" id="ARBA00022573"/>
    </source>
</evidence>
<accession>A0A9X1XJA4</accession>
<evidence type="ECO:0000256" key="2">
    <source>
        <dbReference type="ARBA" id="ARBA00004651"/>
    </source>
</evidence>
<gene>
    <name evidence="19 20" type="primary">cobS</name>
    <name evidence="20" type="ORF">LCY76_18355</name>
</gene>
<evidence type="ECO:0000256" key="3">
    <source>
        <dbReference type="ARBA" id="ARBA00004663"/>
    </source>
</evidence>
<sequence length="270" mass="30040">MKNNAPPVRFNALYGFGLALQFLTALPIRTAFPWTKETSRWSVYWYPGAGLLLGGLASVQAHFLAQQNVIPVSMTSFYLFCFSIVLTGGLHLDGWMDCSDAYFSYGDKEKRLQIMKDPRTGAFGVLSVLFLLSWRFLFIYETVKMVPQHVWLLFLLIPFFARIGMGSLLVSAPLAREEGMAFAMKQNISGKAFAVYAIYLLLAGIGACLTGAILLFMSLFLLGLAVFFLSKTFFLRQFGGITGDTLGALSEGMETWLWFGGWLLLSFATV</sequence>
<evidence type="ECO:0000256" key="5">
    <source>
        <dbReference type="ARBA" id="ARBA00013200"/>
    </source>
</evidence>
<dbReference type="GO" id="GO:0005886">
    <property type="term" value="C:plasma membrane"/>
    <property type="evidence" value="ECO:0007669"/>
    <property type="project" value="UniProtKB-SubCell"/>
</dbReference>
<evidence type="ECO:0000256" key="19">
    <source>
        <dbReference type="HAMAP-Rule" id="MF_00719"/>
    </source>
</evidence>
<comment type="catalytic activity">
    <reaction evidence="18 19">
        <text>alpha-ribazole 5'-phosphate + adenosylcob(III)inamide-GDP = adenosylcob(III)alamin 5'-phosphate + GMP + H(+)</text>
        <dbReference type="Rhea" id="RHEA:23560"/>
        <dbReference type="ChEBI" id="CHEBI:15378"/>
        <dbReference type="ChEBI" id="CHEBI:57918"/>
        <dbReference type="ChEBI" id="CHEBI:58115"/>
        <dbReference type="ChEBI" id="CHEBI:60487"/>
        <dbReference type="ChEBI" id="CHEBI:60493"/>
        <dbReference type="EC" id="2.7.8.26"/>
    </reaction>
</comment>
<keyword evidence="12 19" id="KW-1133">Transmembrane helix</keyword>
<dbReference type="EC" id="2.7.8.26" evidence="5 19"/>
<evidence type="ECO:0000256" key="4">
    <source>
        <dbReference type="ARBA" id="ARBA00010561"/>
    </source>
</evidence>